<evidence type="ECO:0000313" key="3">
    <source>
        <dbReference type="Proteomes" id="UP000185003"/>
    </source>
</evidence>
<gene>
    <name evidence="2" type="ORF">SAMN04488055_3471</name>
</gene>
<proteinExistence type="predicted"/>
<dbReference type="EMBL" id="FSRA01000002">
    <property type="protein sequence ID" value="SIO37211.1"/>
    <property type="molecule type" value="Genomic_DNA"/>
</dbReference>
<feature type="transmembrane region" description="Helical" evidence="1">
    <location>
        <begin position="12"/>
        <end position="33"/>
    </location>
</feature>
<feature type="transmembrane region" description="Helical" evidence="1">
    <location>
        <begin position="45"/>
        <end position="67"/>
    </location>
</feature>
<feature type="transmembrane region" description="Helical" evidence="1">
    <location>
        <begin position="126"/>
        <end position="143"/>
    </location>
</feature>
<keyword evidence="1" id="KW-1133">Transmembrane helix</keyword>
<evidence type="ECO:0000313" key="2">
    <source>
        <dbReference type="EMBL" id="SIO37211.1"/>
    </source>
</evidence>
<evidence type="ECO:0000256" key="1">
    <source>
        <dbReference type="SAM" id="Phobius"/>
    </source>
</evidence>
<organism evidence="2 3">
    <name type="scientific">Chitinophaga niabensis</name>
    <dbReference type="NCBI Taxonomy" id="536979"/>
    <lineage>
        <taxon>Bacteria</taxon>
        <taxon>Pseudomonadati</taxon>
        <taxon>Bacteroidota</taxon>
        <taxon>Chitinophagia</taxon>
        <taxon>Chitinophagales</taxon>
        <taxon>Chitinophagaceae</taxon>
        <taxon>Chitinophaga</taxon>
    </lineage>
</organism>
<name>A0A1N6IYY8_9BACT</name>
<dbReference type="AlphaFoldDB" id="A0A1N6IYY8"/>
<accession>A0A1N6IYY8</accession>
<keyword evidence="3" id="KW-1185">Reference proteome</keyword>
<feature type="transmembrane region" description="Helical" evidence="1">
    <location>
        <begin position="87"/>
        <end position="106"/>
    </location>
</feature>
<dbReference type="STRING" id="536979.SAMN04488055_3471"/>
<reference evidence="2 3" key="1">
    <citation type="submission" date="2016-11" db="EMBL/GenBank/DDBJ databases">
        <authorList>
            <person name="Jaros S."/>
            <person name="Januszkiewicz K."/>
            <person name="Wedrychowicz H."/>
        </authorList>
    </citation>
    <scope>NUCLEOTIDE SEQUENCE [LARGE SCALE GENOMIC DNA]</scope>
    <source>
        <strain evidence="2 3">DSM 24787</strain>
    </source>
</reference>
<protein>
    <submittedName>
        <fullName evidence="2">Uncharacterized protein</fullName>
    </submittedName>
</protein>
<keyword evidence="1" id="KW-0472">Membrane</keyword>
<sequence length="155" mass="17952">MFYQITLFLHSWLRWPVMLLLLATLFISLYGWLAKRPFSDKHGKLFAFYSGMLGIQGITGLVLFFVTSPITTYILYHNMKGITADPGITFFTLRHPLSMFIAVIICNTGKKRAGKMLLPAVKFRTWFIFTLIVFLVVMANIPWPSMEFGRPLFRF</sequence>
<dbReference type="Proteomes" id="UP000185003">
    <property type="component" value="Unassembled WGS sequence"/>
</dbReference>
<keyword evidence="1" id="KW-0812">Transmembrane</keyword>